<dbReference type="NCBIfam" id="NF008755">
    <property type="entry name" value="PRK11788.1-3"/>
    <property type="match status" value="1"/>
</dbReference>
<keyword evidence="1" id="KW-0479">Metal-binding</keyword>
<protein>
    <submittedName>
        <fullName evidence="3">Lipopolysaccharide regulatory protein</fullName>
    </submittedName>
</protein>
<name>A0A1J5R0S7_9ZZZZ</name>
<comment type="caution">
    <text evidence="3">The sequence shown here is derived from an EMBL/GenBank/DDBJ whole genome shotgun (WGS) entry which is preliminary data.</text>
</comment>
<dbReference type="GO" id="GO:0008653">
    <property type="term" value="P:lipopolysaccharide metabolic process"/>
    <property type="evidence" value="ECO:0007669"/>
    <property type="project" value="InterPro"/>
</dbReference>
<dbReference type="InterPro" id="IPR011990">
    <property type="entry name" value="TPR-like_helical_dom_sf"/>
</dbReference>
<dbReference type="EMBL" id="MLJW01000325">
    <property type="protein sequence ID" value="OIQ89561.1"/>
    <property type="molecule type" value="Genomic_DNA"/>
</dbReference>
<evidence type="ECO:0000256" key="1">
    <source>
        <dbReference type="ARBA" id="ARBA00022723"/>
    </source>
</evidence>
<organism evidence="3">
    <name type="scientific">mine drainage metagenome</name>
    <dbReference type="NCBI Taxonomy" id="410659"/>
    <lineage>
        <taxon>unclassified sequences</taxon>
        <taxon>metagenomes</taxon>
        <taxon>ecological metagenomes</taxon>
    </lineage>
</organism>
<dbReference type="InterPro" id="IPR030865">
    <property type="entry name" value="LapB"/>
</dbReference>
<dbReference type="GO" id="GO:0046872">
    <property type="term" value="F:metal ion binding"/>
    <property type="evidence" value="ECO:0007669"/>
    <property type="project" value="UniProtKB-KW"/>
</dbReference>
<gene>
    <name evidence="3" type="primary">yciM_6</name>
    <name evidence="3" type="ORF">GALL_285380</name>
</gene>
<dbReference type="InterPro" id="IPR041166">
    <property type="entry name" value="Rubredoxin_2"/>
</dbReference>
<accession>A0A1J5R0S7</accession>
<dbReference type="SUPFAM" id="SSF48452">
    <property type="entry name" value="TPR-like"/>
    <property type="match status" value="2"/>
</dbReference>
<dbReference type="AlphaFoldDB" id="A0A1J5R0S7"/>
<dbReference type="Pfam" id="PF18073">
    <property type="entry name" value="Zn_ribbon_LapB"/>
    <property type="match status" value="1"/>
</dbReference>
<sequence>MEFEFWWLLALPLFFSLGWLAARVDLKQLLAESTALPAAYFRGLNFLITNQQDKAIEAFSEAVQANTDSLELHFALGSLFRKRGEVDRAIHLHLNLLEKKELEPQQKVAVTAELAQDYLKAGLLDRAEELFESLNDDRYRQPALRALLEIYVREREWERAIKAATELERLSGVPFRIEIAHYYCEKAVKSKLANDTHTARFELDLALNANKNCVRANVLMGDLEVEANTHKAAISTWKQIEFQKPEYLGLIAPKLLNSYRALNETQEGLNLLKTYLQTYHLPSLLNVLFEATLAEEGATSAAKLARTELIKKPSLSTLDQLLQARAIEESNIQTTNPAGKPLEHQDTQLMQQAVRHAIGNKTAYYCEQCGFKAKYHHWQCPACNAWEALPAEPVTI</sequence>
<evidence type="ECO:0000259" key="2">
    <source>
        <dbReference type="Pfam" id="PF18073"/>
    </source>
</evidence>
<evidence type="ECO:0000313" key="3">
    <source>
        <dbReference type="EMBL" id="OIQ89561.1"/>
    </source>
</evidence>
<reference evidence="3" key="1">
    <citation type="submission" date="2016-10" db="EMBL/GenBank/DDBJ databases">
        <title>Sequence of Gallionella enrichment culture.</title>
        <authorList>
            <person name="Poehlein A."/>
            <person name="Muehling M."/>
            <person name="Daniel R."/>
        </authorList>
    </citation>
    <scope>NUCLEOTIDE SEQUENCE</scope>
</reference>
<dbReference type="Gene3D" id="1.25.40.10">
    <property type="entry name" value="Tetratricopeptide repeat domain"/>
    <property type="match status" value="2"/>
</dbReference>
<feature type="domain" description="LapB rubredoxin metal binding" evidence="2">
    <location>
        <begin position="364"/>
        <end position="389"/>
    </location>
</feature>
<proteinExistence type="inferred from homology"/>
<dbReference type="HAMAP" id="MF_00994">
    <property type="entry name" value="LPS_assembly_LapB"/>
    <property type="match status" value="1"/>
</dbReference>